<dbReference type="Proteomes" id="UP000001542">
    <property type="component" value="Unassembled WGS sequence"/>
</dbReference>
<dbReference type="Gene3D" id="2.130.10.10">
    <property type="entry name" value="YVTN repeat-like/Quinoprotein amine dehydrogenase"/>
    <property type="match status" value="2"/>
</dbReference>
<sequence>MQYLCEFVDSNGVSTGEQISLPATTTVKNLNDLINQLLKNEEETPYTFYVNDEIVLGGLDKLINSPSTEKVMQIVYRPESIYSVRSVSFCSATLPGHTHIVLCIAFSADGLELATGGGDGSVIFWDVGTQNLKQKIKVAEPKFWIQCIQWYSDSKTVAVSGTEGKIIILKKQEDDTFQITNTFKATNGGVCALEWEPMHLNKSPHPRLAAATTNGEVAIFCSGTGRRLVALNGHTPKNLVMGFAWNGQGVIFSSSNDHTLKAFDSNTGEQLDVRSDKCSELRTLSISSQHVLRTGGWEYGKLVDPDMKVAAEKRYKNFLRTCPRENVAVGDSMGRIFLYKFQNGKFEDMKLLTGHTNIIHHVLFSPNGYWLASAGDDKTVRLFDGKTGKFICNLGRGRGKSTGMHIKAVYRLSWSADSRLLISASEDTTLKVWDIARQKMKNDLPGHEDAVYAVDWSPAGGRAASGGKDKKVKLWGA</sequence>
<protein>
    <submittedName>
        <fullName evidence="7">WD repeat protein, putative</fullName>
    </submittedName>
</protein>
<dbReference type="InterPro" id="IPR015943">
    <property type="entry name" value="WD40/YVTN_repeat-like_dom_sf"/>
</dbReference>
<evidence type="ECO:0000256" key="5">
    <source>
        <dbReference type="PROSITE-ProRule" id="PRU00221"/>
    </source>
</evidence>
<dbReference type="Pfam" id="PF08154">
    <property type="entry name" value="NLE"/>
    <property type="match status" value="1"/>
</dbReference>
<evidence type="ECO:0000256" key="2">
    <source>
        <dbReference type="ARBA" id="ARBA00022574"/>
    </source>
</evidence>
<dbReference type="GO" id="GO:0005730">
    <property type="term" value="C:nucleolus"/>
    <property type="evidence" value="ECO:0000318"/>
    <property type="project" value="GO_Central"/>
</dbReference>
<evidence type="ECO:0000256" key="4">
    <source>
        <dbReference type="ARBA" id="ARBA00023242"/>
    </source>
</evidence>
<feature type="domain" description="NLE" evidence="6">
    <location>
        <begin position="4"/>
        <end position="61"/>
    </location>
</feature>
<dbReference type="SMR" id="A2FM66"/>
<dbReference type="PROSITE" id="PS50294">
    <property type="entry name" value="WD_REPEATS_REGION"/>
    <property type="match status" value="4"/>
</dbReference>
<dbReference type="SMART" id="SM00320">
    <property type="entry name" value="WD40"/>
    <property type="match status" value="7"/>
</dbReference>
<dbReference type="InterPro" id="IPR012972">
    <property type="entry name" value="NLE"/>
</dbReference>
<accession>A2FM66</accession>
<proteinExistence type="predicted"/>
<dbReference type="AlphaFoldDB" id="A2FM66"/>
<evidence type="ECO:0000256" key="1">
    <source>
        <dbReference type="ARBA" id="ARBA00004604"/>
    </source>
</evidence>
<dbReference type="PRINTS" id="PR00320">
    <property type="entry name" value="GPROTEINBRPT"/>
</dbReference>
<keyword evidence="2 5" id="KW-0853">WD repeat</keyword>
<dbReference type="KEGG" id="tva:4751723"/>
<dbReference type="Pfam" id="PF00400">
    <property type="entry name" value="WD40"/>
    <property type="match status" value="4"/>
</dbReference>
<evidence type="ECO:0000259" key="6">
    <source>
        <dbReference type="Pfam" id="PF08154"/>
    </source>
</evidence>
<dbReference type="CDD" id="cd00200">
    <property type="entry name" value="WD40"/>
    <property type="match status" value="1"/>
</dbReference>
<dbReference type="PROSITE" id="PS00678">
    <property type="entry name" value="WD_REPEATS_1"/>
    <property type="match status" value="2"/>
</dbReference>
<dbReference type="EMBL" id="DS113881">
    <property type="protein sequence ID" value="EAX94000.1"/>
    <property type="molecule type" value="Genomic_DNA"/>
</dbReference>
<dbReference type="RefSeq" id="XP_001306930.1">
    <property type="nucleotide sequence ID" value="XM_001306929.1"/>
</dbReference>
<feature type="repeat" description="WD" evidence="5">
    <location>
        <begin position="444"/>
        <end position="477"/>
    </location>
</feature>
<keyword evidence="8" id="KW-1185">Reference proteome</keyword>
<dbReference type="FunCoup" id="A2FM66">
    <property type="interactions" value="443"/>
</dbReference>
<feature type="repeat" description="WD" evidence="5">
    <location>
        <begin position="352"/>
        <end position="393"/>
    </location>
</feature>
<dbReference type="PANTHER" id="PTHR19848:SF0">
    <property type="entry name" value="NOTCHLESS PROTEIN HOMOLOG 1"/>
    <property type="match status" value="1"/>
</dbReference>
<dbReference type="InParanoid" id="A2FM66"/>
<dbReference type="InterPro" id="IPR020472">
    <property type="entry name" value="WD40_PAC1"/>
</dbReference>
<evidence type="ECO:0000313" key="7">
    <source>
        <dbReference type="EMBL" id="EAX94000.1"/>
    </source>
</evidence>
<feature type="repeat" description="WD" evidence="5">
    <location>
        <begin position="402"/>
        <end position="443"/>
    </location>
</feature>
<dbReference type="OrthoDB" id="10267436at2759"/>
<name>A2FM66_TRIV3</name>
<keyword evidence="4" id="KW-0539">Nucleus</keyword>
<organism evidence="7 8">
    <name type="scientific">Trichomonas vaginalis (strain ATCC PRA-98 / G3)</name>
    <dbReference type="NCBI Taxonomy" id="412133"/>
    <lineage>
        <taxon>Eukaryota</taxon>
        <taxon>Metamonada</taxon>
        <taxon>Parabasalia</taxon>
        <taxon>Trichomonadida</taxon>
        <taxon>Trichomonadidae</taxon>
        <taxon>Trichomonas</taxon>
    </lineage>
</organism>
<dbReference type="InterPro" id="IPR011047">
    <property type="entry name" value="Quinoprotein_ADH-like_sf"/>
</dbReference>
<dbReference type="InterPro" id="IPR001680">
    <property type="entry name" value="WD40_rpt"/>
</dbReference>
<evidence type="ECO:0000313" key="8">
    <source>
        <dbReference type="Proteomes" id="UP000001542"/>
    </source>
</evidence>
<evidence type="ECO:0000256" key="3">
    <source>
        <dbReference type="ARBA" id="ARBA00022737"/>
    </source>
</evidence>
<dbReference type="VEuPathDB" id="TrichDB:TVAG_356470"/>
<reference evidence="7" key="1">
    <citation type="submission" date="2006-10" db="EMBL/GenBank/DDBJ databases">
        <authorList>
            <person name="Amadeo P."/>
            <person name="Zhao Q."/>
            <person name="Wortman J."/>
            <person name="Fraser-Liggett C."/>
            <person name="Carlton J."/>
        </authorList>
    </citation>
    <scope>NUCLEOTIDE SEQUENCE</scope>
    <source>
        <strain evidence="7">G3</strain>
    </source>
</reference>
<comment type="subcellular location">
    <subcellularLocation>
        <location evidence="1">Nucleus</location>
        <location evidence="1">Nucleolus</location>
    </subcellularLocation>
</comment>
<dbReference type="OMA" id="AWEPYHR"/>
<dbReference type="PANTHER" id="PTHR19848">
    <property type="entry name" value="WD40 REPEAT PROTEIN"/>
    <property type="match status" value="1"/>
</dbReference>
<keyword evidence="3" id="KW-0677">Repeat</keyword>
<dbReference type="SUPFAM" id="SSF50998">
    <property type="entry name" value="Quinoprotein alcohol dehydrogenase-like"/>
    <property type="match status" value="1"/>
</dbReference>
<feature type="repeat" description="WD" evidence="5">
    <location>
        <begin position="94"/>
        <end position="135"/>
    </location>
</feature>
<dbReference type="VEuPathDB" id="TrichDB:TVAGG3_0152600"/>
<gene>
    <name evidence="7" type="ORF">TVAG_356470</name>
</gene>
<dbReference type="PROSITE" id="PS50082">
    <property type="entry name" value="WD_REPEATS_2"/>
    <property type="match status" value="4"/>
</dbReference>
<dbReference type="InterPro" id="IPR019775">
    <property type="entry name" value="WD40_repeat_CS"/>
</dbReference>
<dbReference type="eggNOG" id="KOG0271">
    <property type="taxonomic scope" value="Eukaryota"/>
</dbReference>
<dbReference type="STRING" id="5722.A2FM66"/>
<reference evidence="7" key="2">
    <citation type="journal article" date="2007" name="Science">
        <title>Draft genome sequence of the sexually transmitted pathogen Trichomonas vaginalis.</title>
        <authorList>
            <person name="Carlton J.M."/>
            <person name="Hirt R.P."/>
            <person name="Silva J.C."/>
            <person name="Delcher A.L."/>
            <person name="Schatz M."/>
            <person name="Zhao Q."/>
            <person name="Wortman J.R."/>
            <person name="Bidwell S.L."/>
            <person name="Alsmark U.C.M."/>
            <person name="Besteiro S."/>
            <person name="Sicheritz-Ponten T."/>
            <person name="Noel C.J."/>
            <person name="Dacks J.B."/>
            <person name="Foster P.G."/>
            <person name="Simillion C."/>
            <person name="Van de Peer Y."/>
            <person name="Miranda-Saavedra D."/>
            <person name="Barton G.J."/>
            <person name="Westrop G.D."/>
            <person name="Mueller S."/>
            <person name="Dessi D."/>
            <person name="Fiori P.L."/>
            <person name="Ren Q."/>
            <person name="Paulsen I."/>
            <person name="Zhang H."/>
            <person name="Bastida-Corcuera F.D."/>
            <person name="Simoes-Barbosa A."/>
            <person name="Brown M.T."/>
            <person name="Hayes R.D."/>
            <person name="Mukherjee M."/>
            <person name="Okumura C.Y."/>
            <person name="Schneider R."/>
            <person name="Smith A.J."/>
            <person name="Vanacova S."/>
            <person name="Villalvazo M."/>
            <person name="Haas B.J."/>
            <person name="Pertea M."/>
            <person name="Feldblyum T.V."/>
            <person name="Utterback T.R."/>
            <person name="Shu C.L."/>
            <person name="Osoegawa K."/>
            <person name="de Jong P.J."/>
            <person name="Hrdy I."/>
            <person name="Horvathova L."/>
            <person name="Zubacova Z."/>
            <person name="Dolezal P."/>
            <person name="Malik S.B."/>
            <person name="Logsdon J.M. Jr."/>
            <person name="Henze K."/>
            <person name="Gupta A."/>
            <person name="Wang C.C."/>
            <person name="Dunne R.L."/>
            <person name="Upcroft J.A."/>
            <person name="Upcroft P."/>
            <person name="White O."/>
            <person name="Salzberg S.L."/>
            <person name="Tang P."/>
            <person name="Chiu C.-H."/>
            <person name="Lee Y.-S."/>
            <person name="Embley T.M."/>
            <person name="Coombs G.H."/>
            <person name="Mottram J.C."/>
            <person name="Tachezy J."/>
            <person name="Fraser-Liggett C.M."/>
            <person name="Johnson P.J."/>
        </authorList>
    </citation>
    <scope>NUCLEOTIDE SEQUENCE [LARGE SCALE GENOMIC DNA]</scope>
    <source>
        <strain evidence="7">G3</strain>
    </source>
</reference>